<evidence type="ECO:0000259" key="11">
    <source>
        <dbReference type="SMART" id="SM01390"/>
    </source>
</evidence>
<protein>
    <recommendedName>
        <fullName evidence="6 7">Small ribosomal subunit protein uS4</fullName>
    </recommendedName>
</protein>
<dbReference type="GO" id="GO:0042274">
    <property type="term" value="P:ribosomal small subunit biogenesis"/>
    <property type="evidence" value="ECO:0007669"/>
    <property type="project" value="TreeGrafter"/>
</dbReference>
<dbReference type="SMART" id="SM01390">
    <property type="entry name" value="Ribosomal_S4"/>
    <property type="match status" value="1"/>
</dbReference>
<organism evidence="12 13">
    <name type="scientific">Geodermatophilus ruber</name>
    <dbReference type="NCBI Taxonomy" id="504800"/>
    <lineage>
        <taxon>Bacteria</taxon>
        <taxon>Bacillati</taxon>
        <taxon>Actinomycetota</taxon>
        <taxon>Actinomycetes</taxon>
        <taxon>Geodermatophilales</taxon>
        <taxon>Geodermatophilaceae</taxon>
        <taxon>Geodermatophilus</taxon>
    </lineage>
</organism>
<dbReference type="NCBIfam" id="NF003717">
    <property type="entry name" value="PRK05327.1"/>
    <property type="match status" value="1"/>
</dbReference>
<dbReference type="InterPro" id="IPR036986">
    <property type="entry name" value="S4_RNA-bd_sf"/>
</dbReference>
<dbReference type="InterPro" id="IPR018079">
    <property type="entry name" value="Ribosomal_uS4_CS"/>
</dbReference>
<dbReference type="GO" id="GO:0019843">
    <property type="term" value="F:rRNA binding"/>
    <property type="evidence" value="ECO:0007669"/>
    <property type="project" value="UniProtKB-UniRule"/>
</dbReference>
<dbReference type="Pfam" id="PF01479">
    <property type="entry name" value="S4"/>
    <property type="match status" value="1"/>
</dbReference>
<reference evidence="12 13" key="1">
    <citation type="submission" date="2016-10" db="EMBL/GenBank/DDBJ databases">
        <authorList>
            <person name="de Groot N.N."/>
        </authorList>
    </citation>
    <scope>NUCLEOTIDE SEQUENCE [LARGE SCALE GENOMIC DNA]</scope>
    <source>
        <strain evidence="12 13">DSM 45317</strain>
    </source>
</reference>
<dbReference type="InterPro" id="IPR001912">
    <property type="entry name" value="Ribosomal_uS4_N"/>
</dbReference>
<dbReference type="InterPro" id="IPR022801">
    <property type="entry name" value="Ribosomal_uS4"/>
</dbReference>
<dbReference type="Gene3D" id="1.10.1050.10">
    <property type="entry name" value="Ribosomal Protein S4 Delta 41, Chain A, domain 1"/>
    <property type="match status" value="1"/>
</dbReference>
<dbReference type="InterPro" id="IPR002942">
    <property type="entry name" value="S4_RNA-bd"/>
</dbReference>
<comment type="subunit">
    <text evidence="7">Part of the 30S ribosomal subunit. Contacts protein S5. The interaction surface between S4 and S5 is involved in control of translational fidelity.</text>
</comment>
<feature type="domain" description="RNA-binding S4" evidence="10">
    <location>
        <begin position="100"/>
        <end position="166"/>
    </location>
</feature>
<feature type="region of interest" description="Disordered" evidence="9">
    <location>
        <begin position="33"/>
        <end position="57"/>
    </location>
</feature>
<dbReference type="GO" id="GO:0015935">
    <property type="term" value="C:small ribosomal subunit"/>
    <property type="evidence" value="ECO:0007669"/>
    <property type="project" value="InterPro"/>
</dbReference>
<dbReference type="Pfam" id="PF00163">
    <property type="entry name" value="Ribosomal_S4"/>
    <property type="match status" value="1"/>
</dbReference>
<feature type="domain" description="Small ribosomal subunit protein uS4 N-terminal" evidence="11">
    <location>
        <begin position="11"/>
        <end position="99"/>
    </location>
</feature>
<comment type="function">
    <text evidence="7">With S5 and S12 plays an important role in translational accuracy.</text>
</comment>
<evidence type="ECO:0000256" key="6">
    <source>
        <dbReference type="ARBA" id="ARBA00035254"/>
    </source>
</evidence>
<evidence type="ECO:0000256" key="8">
    <source>
        <dbReference type="RuleBase" id="RU003699"/>
    </source>
</evidence>
<evidence type="ECO:0000256" key="2">
    <source>
        <dbReference type="ARBA" id="ARBA00022730"/>
    </source>
</evidence>
<evidence type="ECO:0000313" key="13">
    <source>
        <dbReference type="Proteomes" id="UP000199152"/>
    </source>
</evidence>
<gene>
    <name evidence="7" type="primary">rpsD</name>
    <name evidence="12" type="ORF">SAMN04488085_11819</name>
</gene>
<dbReference type="STRING" id="504800.SAMN04488085_11819"/>
<dbReference type="NCBIfam" id="TIGR01017">
    <property type="entry name" value="rpsD_bact"/>
    <property type="match status" value="1"/>
</dbReference>
<keyword evidence="2 7" id="KW-0699">rRNA-binding</keyword>
<dbReference type="GO" id="GO:0006412">
    <property type="term" value="P:translation"/>
    <property type="evidence" value="ECO:0007669"/>
    <property type="project" value="UniProtKB-UniRule"/>
</dbReference>
<keyword evidence="3 7" id="KW-0694">RNA-binding</keyword>
<accession>A0A1I4KKU4</accession>
<evidence type="ECO:0000313" key="12">
    <source>
        <dbReference type="EMBL" id="SFL79271.1"/>
    </source>
</evidence>
<proteinExistence type="inferred from homology"/>
<evidence type="ECO:0000259" key="10">
    <source>
        <dbReference type="SMART" id="SM00363"/>
    </source>
</evidence>
<dbReference type="PANTHER" id="PTHR11831">
    <property type="entry name" value="30S 40S RIBOSOMAL PROTEIN"/>
    <property type="match status" value="1"/>
</dbReference>
<dbReference type="PROSITE" id="PS50889">
    <property type="entry name" value="S4"/>
    <property type="match status" value="1"/>
</dbReference>
<dbReference type="Gene3D" id="3.10.290.10">
    <property type="entry name" value="RNA-binding S4 domain"/>
    <property type="match status" value="1"/>
</dbReference>
<keyword evidence="13" id="KW-1185">Reference proteome</keyword>
<dbReference type="PANTHER" id="PTHR11831:SF4">
    <property type="entry name" value="SMALL RIBOSOMAL SUBUNIT PROTEIN US4M"/>
    <property type="match status" value="1"/>
</dbReference>
<dbReference type="SMART" id="SM00363">
    <property type="entry name" value="S4"/>
    <property type="match status" value="1"/>
</dbReference>
<keyword evidence="4 7" id="KW-0689">Ribosomal protein</keyword>
<keyword evidence="5 7" id="KW-0687">Ribonucleoprotein</keyword>
<evidence type="ECO:0000256" key="4">
    <source>
        <dbReference type="ARBA" id="ARBA00022980"/>
    </source>
</evidence>
<dbReference type="Proteomes" id="UP000199152">
    <property type="component" value="Unassembled WGS sequence"/>
</dbReference>
<comment type="similarity">
    <text evidence="1 7 8">Belongs to the universal ribosomal protein uS4 family.</text>
</comment>
<dbReference type="CDD" id="cd00165">
    <property type="entry name" value="S4"/>
    <property type="match status" value="1"/>
</dbReference>
<evidence type="ECO:0000256" key="3">
    <source>
        <dbReference type="ARBA" id="ARBA00022884"/>
    </source>
</evidence>
<sequence length="209" mass="23754">MSLTTLESGMNTSRPKVRLSRALGIPLTPKSVPYFERRPYPPGEHGRKRRQVSDYSTRLREKQRLRAQYDISETQLRAAFDRARRSGGKTGEALIQDLESRLDATVLRAGFARTIYQARQFVVHQHVLVNGKRVDRPSYRLQPGDFVQVADKSRSKEPFVVAASGAHADAPAYLTVRLADLTARVERTPSRDEVPVICEEQLVVEYYSR</sequence>
<evidence type="ECO:0000256" key="9">
    <source>
        <dbReference type="SAM" id="MobiDB-lite"/>
    </source>
</evidence>
<evidence type="ECO:0000256" key="7">
    <source>
        <dbReference type="HAMAP-Rule" id="MF_01306"/>
    </source>
</evidence>
<name>A0A1I4KKU4_9ACTN</name>
<evidence type="ECO:0000256" key="1">
    <source>
        <dbReference type="ARBA" id="ARBA00007465"/>
    </source>
</evidence>
<dbReference type="GO" id="GO:0003735">
    <property type="term" value="F:structural constituent of ribosome"/>
    <property type="evidence" value="ECO:0007669"/>
    <property type="project" value="InterPro"/>
</dbReference>
<dbReference type="AlphaFoldDB" id="A0A1I4KKU4"/>
<dbReference type="EMBL" id="FOSW01000018">
    <property type="protein sequence ID" value="SFL79271.1"/>
    <property type="molecule type" value="Genomic_DNA"/>
</dbReference>
<dbReference type="InterPro" id="IPR005709">
    <property type="entry name" value="Ribosomal_uS4_bac-type"/>
</dbReference>
<evidence type="ECO:0000256" key="5">
    <source>
        <dbReference type="ARBA" id="ARBA00023274"/>
    </source>
</evidence>
<dbReference type="HAMAP" id="MF_01306_B">
    <property type="entry name" value="Ribosomal_uS4_B"/>
    <property type="match status" value="1"/>
</dbReference>
<dbReference type="SUPFAM" id="SSF55174">
    <property type="entry name" value="Alpha-L RNA-binding motif"/>
    <property type="match status" value="1"/>
</dbReference>
<dbReference type="InParanoid" id="A0A1I4KKU4"/>
<dbReference type="PROSITE" id="PS00632">
    <property type="entry name" value="RIBOSOMAL_S4"/>
    <property type="match status" value="1"/>
</dbReference>
<dbReference type="FunFam" id="3.10.290.10:FF:000001">
    <property type="entry name" value="30S ribosomal protein S4"/>
    <property type="match status" value="1"/>
</dbReference>
<comment type="function">
    <text evidence="7">One of the primary rRNA binding proteins, it binds directly to 16S rRNA where it nucleates assembly of the body of the 30S subunit.</text>
</comment>